<dbReference type="InterPro" id="IPR015797">
    <property type="entry name" value="NUDIX_hydrolase-like_dom_sf"/>
</dbReference>
<accession>A0A7D4BI39</accession>
<dbReference type="RefSeq" id="WP_173220116.1">
    <property type="nucleotide sequence ID" value="NZ_CP048104.1"/>
</dbReference>
<evidence type="ECO:0000259" key="4">
    <source>
        <dbReference type="PROSITE" id="PS51462"/>
    </source>
</evidence>
<dbReference type="Pfam" id="PF00293">
    <property type="entry name" value="NUDIX"/>
    <property type="match status" value="1"/>
</dbReference>
<dbReference type="InterPro" id="IPR020476">
    <property type="entry name" value="Nudix_hydrolase"/>
</dbReference>
<evidence type="ECO:0000256" key="2">
    <source>
        <dbReference type="ARBA" id="ARBA00022801"/>
    </source>
</evidence>
<keyword evidence="2 3" id="KW-0378">Hydrolase</keyword>
<comment type="similarity">
    <text evidence="1 3">Belongs to the Nudix hydrolase family.</text>
</comment>
<feature type="domain" description="Nudix hydrolase" evidence="4">
    <location>
        <begin position="1"/>
        <end position="124"/>
    </location>
</feature>
<keyword evidence="6" id="KW-1185">Reference proteome</keyword>
<dbReference type="CDD" id="cd04699">
    <property type="entry name" value="NUDIX_MutT_Nudt1"/>
    <property type="match status" value="1"/>
</dbReference>
<dbReference type="InterPro" id="IPR000086">
    <property type="entry name" value="NUDIX_hydrolase_dom"/>
</dbReference>
<dbReference type="SUPFAM" id="SSF55811">
    <property type="entry name" value="Nudix"/>
    <property type="match status" value="1"/>
</dbReference>
<evidence type="ECO:0000256" key="3">
    <source>
        <dbReference type="RuleBase" id="RU003476"/>
    </source>
</evidence>
<dbReference type="Gene3D" id="3.90.79.10">
    <property type="entry name" value="Nucleoside Triphosphate Pyrophosphohydrolase"/>
    <property type="match status" value="1"/>
</dbReference>
<evidence type="ECO:0000313" key="6">
    <source>
        <dbReference type="Proteomes" id="UP000503088"/>
    </source>
</evidence>
<evidence type="ECO:0000313" key="5">
    <source>
        <dbReference type="EMBL" id="QKG83410.1"/>
    </source>
</evidence>
<organism evidence="5 6">
    <name type="scientific">Kroppenstedtia pulmonis</name>
    <dbReference type="NCBI Taxonomy" id="1380685"/>
    <lineage>
        <taxon>Bacteria</taxon>
        <taxon>Bacillati</taxon>
        <taxon>Bacillota</taxon>
        <taxon>Bacilli</taxon>
        <taxon>Bacillales</taxon>
        <taxon>Thermoactinomycetaceae</taxon>
        <taxon>Kroppenstedtia</taxon>
    </lineage>
</organism>
<dbReference type="EMBL" id="CP048104">
    <property type="protein sequence ID" value="QKG83410.1"/>
    <property type="molecule type" value="Genomic_DNA"/>
</dbReference>
<dbReference type="PRINTS" id="PR00502">
    <property type="entry name" value="NUDIXFAMILY"/>
</dbReference>
<gene>
    <name evidence="5" type="ORF">GXN76_02255</name>
</gene>
<sequence length="131" mass="15135">MHLPVSIKGIVRKEDQVLLLRNERGSWELPGGRLDPGETPEECLLREVREECNLIGTVGQLVDVWVYEVLPEKQVLIVTYVCKCSDLAPFTLSDEHTEYGWFNRNEWENLPMPEGYKHSIVKMQHLCSPKT</sequence>
<dbReference type="PROSITE" id="PS51462">
    <property type="entry name" value="NUDIX"/>
    <property type="match status" value="1"/>
</dbReference>
<dbReference type="KEGG" id="kpul:GXN76_02255"/>
<dbReference type="InterPro" id="IPR020084">
    <property type="entry name" value="NUDIX_hydrolase_CS"/>
</dbReference>
<dbReference type="PROSITE" id="PS00893">
    <property type="entry name" value="NUDIX_BOX"/>
    <property type="match status" value="1"/>
</dbReference>
<protein>
    <submittedName>
        <fullName evidence="5">NUDIX hydrolase</fullName>
    </submittedName>
</protein>
<dbReference type="GO" id="GO:0016787">
    <property type="term" value="F:hydrolase activity"/>
    <property type="evidence" value="ECO:0007669"/>
    <property type="project" value="UniProtKB-KW"/>
</dbReference>
<reference evidence="5 6" key="1">
    <citation type="submission" date="2020-01" db="EMBL/GenBank/DDBJ databases">
        <authorList>
            <person name="Gulvik C.A."/>
            <person name="Batra D.G."/>
        </authorList>
    </citation>
    <scope>NUCLEOTIDE SEQUENCE [LARGE SCALE GENOMIC DNA]</scope>
    <source>
        <strain evidence="5 6">W9323</strain>
    </source>
</reference>
<evidence type="ECO:0000256" key="1">
    <source>
        <dbReference type="ARBA" id="ARBA00005582"/>
    </source>
</evidence>
<name>A0A7D4BI39_9BACL</name>
<dbReference type="Proteomes" id="UP000503088">
    <property type="component" value="Chromosome"/>
</dbReference>
<dbReference type="AlphaFoldDB" id="A0A7D4BI39"/>
<dbReference type="PANTHER" id="PTHR43736:SF1">
    <property type="entry name" value="DIHYDRONEOPTERIN TRIPHOSPHATE DIPHOSPHATASE"/>
    <property type="match status" value="1"/>
</dbReference>
<proteinExistence type="inferred from homology"/>
<dbReference type="PANTHER" id="PTHR43736">
    <property type="entry name" value="ADP-RIBOSE PYROPHOSPHATASE"/>
    <property type="match status" value="1"/>
</dbReference>